<gene>
    <name evidence="2" type="ORF">BG454_11600</name>
</gene>
<feature type="transmembrane region" description="Helical" evidence="1">
    <location>
        <begin position="27"/>
        <end position="57"/>
    </location>
</feature>
<reference evidence="2 3" key="1">
    <citation type="submission" date="2017-11" db="EMBL/GenBank/DDBJ databases">
        <title>Revised Sequence and Annotation of the Rhodobaca barguzinensis strain alga05 Genome.</title>
        <authorList>
            <person name="Kopejtka K."/>
            <person name="Tomasch J.M."/>
            <person name="Bunk B."/>
            <person name="Koblizek M."/>
        </authorList>
    </citation>
    <scope>NUCLEOTIDE SEQUENCE [LARGE SCALE GENOMIC DNA]</scope>
    <source>
        <strain evidence="3">alga05</strain>
    </source>
</reference>
<proteinExistence type="predicted"/>
<dbReference type="Proteomes" id="UP000228948">
    <property type="component" value="Chromosome"/>
</dbReference>
<evidence type="ECO:0000313" key="3">
    <source>
        <dbReference type="Proteomes" id="UP000228948"/>
    </source>
</evidence>
<dbReference type="Pfam" id="PF14333">
    <property type="entry name" value="DUF4389"/>
    <property type="match status" value="1"/>
</dbReference>
<accession>A0A2K8KMS1</accession>
<organism evidence="2 3">
    <name type="scientific">Roseinatronobacter bogoriensis subsp. barguzinensis</name>
    <dbReference type="NCBI Taxonomy" id="441209"/>
    <lineage>
        <taxon>Bacteria</taxon>
        <taxon>Pseudomonadati</taxon>
        <taxon>Pseudomonadota</taxon>
        <taxon>Alphaproteobacteria</taxon>
        <taxon>Rhodobacterales</taxon>
        <taxon>Paracoccaceae</taxon>
        <taxon>Roseinatronobacter</taxon>
    </lineage>
</organism>
<sequence>MEVAMSESDMNQSDATFRPEEELWKRLVYMLILAAMVSIAQSILFLIACIQFIIVLIDNRNPNERLAEFGCLVGDWVAKAARYLSISSDAKPWPFKELG</sequence>
<dbReference type="InterPro" id="IPR025498">
    <property type="entry name" value="DUF4389"/>
</dbReference>
<keyword evidence="1" id="KW-0812">Transmembrane</keyword>
<evidence type="ECO:0000256" key="1">
    <source>
        <dbReference type="SAM" id="Phobius"/>
    </source>
</evidence>
<keyword evidence="1" id="KW-1133">Transmembrane helix</keyword>
<dbReference type="OrthoDB" id="7933712at2"/>
<evidence type="ECO:0000313" key="2">
    <source>
        <dbReference type="EMBL" id="ATX67860.1"/>
    </source>
</evidence>
<dbReference type="KEGG" id="rbg:BG454_11600"/>
<protein>
    <submittedName>
        <fullName evidence="2">DUF4389 domain-containing protein</fullName>
    </submittedName>
</protein>
<keyword evidence="1" id="KW-0472">Membrane</keyword>
<dbReference type="EMBL" id="CP024899">
    <property type="protein sequence ID" value="ATX67860.1"/>
    <property type="molecule type" value="Genomic_DNA"/>
</dbReference>
<dbReference type="AlphaFoldDB" id="A0A2K8KMS1"/>
<name>A0A2K8KMS1_9RHOB</name>
<dbReference type="STRING" id="441209.GCA_001870665_02100"/>
<keyword evidence="3" id="KW-1185">Reference proteome</keyword>